<feature type="non-terminal residue" evidence="1">
    <location>
        <position position="162"/>
    </location>
</feature>
<dbReference type="AlphaFoldDB" id="A0A3N4J6T7"/>
<protein>
    <submittedName>
        <fullName evidence="1">Uncharacterized protein</fullName>
    </submittedName>
</protein>
<dbReference type="Proteomes" id="UP000276215">
    <property type="component" value="Unassembled WGS sequence"/>
</dbReference>
<proteinExistence type="predicted"/>
<evidence type="ECO:0000313" key="1">
    <source>
        <dbReference type="EMBL" id="RPA94013.1"/>
    </source>
</evidence>
<dbReference type="EMBL" id="ML120444">
    <property type="protein sequence ID" value="RPA94013.1"/>
    <property type="molecule type" value="Genomic_DNA"/>
</dbReference>
<keyword evidence="2" id="KW-1185">Reference proteome</keyword>
<gene>
    <name evidence="1" type="ORF">L873DRAFT_1657915</name>
</gene>
<feature type="non-terminal residue" evidence="1">
    <location>
        <position position="1"/>
    </location>
</feature>
<accession>A0A3N4J6T7</accession>
<name>A0A3N4J6T7_9PEZI</name>
<sequence length="162" mass="18284">LRKDEIWHKVILHGIPTTSSFTIVQVEVEEFNPGIHLPRLPRWLTTEAQCQNKAASAMVLTITGKDSTEKALSKGHSLFGRKFKVQGYLTFSPDTQYNKYLAFGHHTSQSTGQTHCAICSQEHPIHLHTCRSDCPIKGKTCLYTTTHYINCKDSHQVTSQEC</sequence>
<evidence type="ECO:0000313" key="2">
    <source>
        <dbReference type="Proteomes" id="UP000276215"/>
    </source>
</evidence>
<dbReference type="OrthoDB" id="7554073at2759"/>
<organism evidence="1 2">
    <name type="scientific">Choiromyces venosus 120613-1</name>
    <dbReference type="NCBI Taxonomy" id="1336337"/>
    <lineage>
        <taxon>Eukaryota</taxon>
        <taxon>Fungi</taxon>
        <taxon>Dikarya</taxon>
        <taxon>Ascomycota</taxon>
        <taxon>Pezizomycotina</taxon>
        <taxon>Pezizomycetes</taxon>
        <taxon>Pezizales</taxon>
        <taxon>Tuberaceae</taxon>
        <taxon>Choiromyces</taxon>
    </lineage>
</organism>
<reference evidence="1 2" key="1">
    <citation type="journal article" date="2018" name="Nat. Ecol. Evol.">
        <title>Pezizomycetes genomes reveal the molecular basis of ectomycorrhizal truffle lifestyle.</title>
        <authorList>
            <person name="Murat C."/>
            <person name="Payen T."/>
            <person name="Noel B."/>
            <person name="Kuo A."/>
            <person name="Morin E."/>
            <person name="Chen J."/>
            <person name="Kohler A."/>
            <person name="Krizsan K."/>
            <person name="Balestrini R."/>
            <person name="Da Silva C."/>
            <person name="Montanini B."/>
            <person name="Hainaut M."/>
            <person name="Levati E."/>
            <person name="Barry K.W."/>
            <person name="Belfiori B."/>
            <person name="Cichocki N."/>
            <person name="Clum A."/>
            <person name="Dockter R.B."/>
            <person name="Fauchery L."/>
            <person name="Guy J."/>
            <person name="Iotti M."/>
            <person name="Le Tacon F."/>
            <person name="Lindquist E.A."/>
            <person name="Lipzen A."/>
            <person name="Malagnac F."/>
            <person name="Mello A."/>
            <person name="Molinier V."/>
            <person name="Miyauchi S."/>
            <person name="Poulain J."/>
            <person name="Riccioni C."/>
            <person name="Rubini A."/>
            <person name="Sitrit Y."/>
            <person name="Splivallo R."/>
            <person name="Traeger S."/>
            <person name="Wang M."/>
            <person name="Zifcakova L."/>
            <person name="Wipf D."/>
            <person name="Zambonelli A."/>
            <person name="Paolocci F."/>
            <person name="Nowrousian M."/>
            <person name="Ottonello S."/>
            <person name="Baldrian P."/>
            <person name="Spatafora J.W."/>
            <person name="Henrissat B."/>
            <person name="Nagy L.G."/>
            <person name="Aury J.M."/>
            <person name="Wincker P."/>
            <person name="Grigoriev I.V."/>
            <person name="Bonfante P."/>
            <person name="Martin F.M."/>
        </authorList>
    </citation>
    <scope>NUCLEOTIDE SEQUENCE [LARGE SCALE GENOMIC DNA]</scope>
    <source>
        <strain evidence="1 2">120613-1</strain>
    </source>
</reference>